<reference evidence="2" key="3">
    <citation type="journal article" date="2017" name="Nature">
        <title>Genome sequence of the progenitor of the wheat D genome Aegilops tauschii.</title>
        <authorList>
            <person name="Luo M.C."/>
            <person name="Gu Y.Q."/>
            <person name="Puiu D."/>
            <person name="Wang H."/>
            <person name="Twardziok S.O."/>
            <person name="Deal K.R."/>
            <person name="Huo N."/>
            <person name="Zhu T."/>
            <person name="Wang L."/>
            <person name="Wang Y."/>
            <person name="McGuire P.E."/>
            <person name="Liu S."/>
            <person name="Long H."/>
            <person name="Ramasamy R.K."/>
            <person name="Rodriguez J.C."/>
            <person name="Van S.L."/>
            <person name="Yuan L."/>
            <person name="Wang Z."/>
            <person name="Xia Z."/>
            <person name="Xiao L."/>
            <person name="Anderson O.D."/>
            <person name="Ouyang S."/>
            <person name="Liang Y."/>
            <person name="Zimin A.V."/>
            <person name="Pertea G."/>
            <person name="Qi P."/>
            <person name="Bennetzen J.L."/>
            <person name="Dai X."/>
            <person name="Dawson M.W."/>
            <person name="Muller H.G."/>
            <person name="Kugler K."/>
            <person name="Rivarola-Duarte L."/>
            <person name="Spannagl M."/>
            <person name="Mayer K.F.X."/>
            <person name="Lu F.H."/>
            <person name="Bevan M.W."/>
            <person name="Leroy P."/>
            <person name="Li P."/>
            <person name="You F.M."/>
            <person name="Sun Q."/>
            <person name="Liu Z."/>
            <person name="Lyons E."/>
            <person name="Wicker T."/>
            <person name="Salzberg S.L."/>
            <person name="Devos K.M."/>
            <person name="Dvorak J."/>
        </authorList>
    </citation>
    <scope>NUCLEOTIDE SEQUENCE [LARGE SCALE GENOMIC DNA]</scope>
    <source>
        <strain evidence="2">cv. AL8/78</strain>
    </source>
</reference>
<dbReference type="AlphaFoldDB" id="A0A453H9B3"/>
<keyword evidence="3" id="KW-1185">Reference proteome</keyword>
<reference evidence="2" key="4">
    <citation type="submission" date="2019-03" db="UniProtKB">
        <authorList>
            <consortium name="EnsemblPlants"/>
        </authorList>
    </citation>
    <scope>IDENTIFICATION</scope>
</reference>
<dbReference type="Gramene" id="AET4Gv20114500.4">
    <property type="protein sequence ID" value="AET4Gv20114500.4"/>
    <property type="gene ID" value="AET4Gv20114500"/>
</dbReference>
<proteinExistence type="predicted"/>
<protein>
    <recommendedName>
        <fullName evidence="4">DUF4220 domain-containing protein</fullName>
    </recommendedName>
</protein>
<evidence type="ECO:0000313" key="2">
    <source>
        <dbReference type="EnsemblPlants" id="AET4Gv20114500.4"/>
    </source>
</evidence>
<reference evidence="3" key="2">
    <citation type="journal article" date="2017" name="Nat. Plants">
        <title>The Aegilops tauschii genome reveals multiple impacts of transposons.</title>
        <authorList>
            <person name="Zhao G."/>
            <person name="Zou C."/>
            <person name="Li K."/>
            <person name="Wang K."/>
            <person name="Li T."/>
            <person name="Gao L."/>
            <person name="Zhang X."/>
            <person name="Wang H."/>
            <person name="Yang Z."/>
            <person name="Liu X."/>
            <person name="Jiang W."/>
            <person name="Mao L."/>
            <person name="Kong X."/>
            <person name="Jiao Y."/>
            <person name="Jia J."/>
        </authorList>
    </citation>
    <scope>NUCLEOTIDE SEQUENCE [LARGE SCALE GENOMIC DNA]</scope>
    <source>
        <strain evidence="3">cv. AL8/78</strain>
    </source>
</reference>
<accession>A0A453H9B3</accession>
<organism evidence="2 3">
    <name type="scientific">Aegilops tauschii subsp. strangulata</name>
    <name type="common">Goatgrass</name>
    <dbReference type="NCBI Taxonomy" id="200361"/>
    <lineage>
        <taxon>Eukaryota</taxon>
        <taxon>Viridiplantae</taxon>
        <taxon>Streptophyta</taxon>
        <taxon>Embryophyta</taxon>
        <taxon>Tracheophyta</taxon>
        <taxon>Spermatophyta</taxon>
        <taxon>Magnoliopsida</taxon>
        <taxon>Liliopsida</taxon>
        <taxon>Poales</taxon>
        <taxon>Poaceae</taxon>
        <taxon>BOP clade</taxon>
        <taxon>Pooideae</taxon>
        <taxon>Triticodae</taxon>
        <taxon>Triticeae</taxon>
        <taxon>Triticinae</taxon>
        <taxon>Aegilops</taxon>
    </lineage>
</organism>
<evidence type="ECO:0000256" key="1">
    <source>
        <dbReference type="SAM" id="Phobius"/>
    </source>
</evidence>
<feature type="transmembrane region" description="Helical" evidence="1">
    <location>
        <begin position="37"/>
        <end position="58"/>
    </location>
</feature>
<keyword evidence="1" id="KW-0812">Transmembrane</keyword>
<evidence type="ECO:0008006" key="4">
    <source>
        <dbReference type="Google" id="ProtNLM"/>
    </source>
</evidence>
<dbReference type="EnsemblPlants" id="AET4Gv20114500.4">
    <property type="protein sequence ID" value="AET4Gv20114500.4"/>
    <property type="gene ID" value="AET4Gv20114500"/>
</dbReference>
<sequence length="65" mass="7527">MNADPIWCHRRTIVALLHTTMQFFFPRDHIRPATRGLAIMILNCSIFFSFLIKGALLIRNVTLGR</sequence>
<reference evidence="2" key="5">
    <citation type="journal article" date="2021" name="G3 (Bethesda)">
        <title>Aegilops tauschii genome assembly Aet v5.0 features greater sequence contiguity and improved annotation.</title>
        <authorList>
            <person name="Wang L."/>
            <person name="Zhu T."/>
            <person name="Rodriguez J.C."/>
            <person name="Deal K.R."/>
            <person name="Dubcovsky J."/>
            <person name="McGuire P.E."/>
            <person name="Lux T."/>
            <person name="Spannagl M."/>
            <person name="Mayer K.F.X."/>
            <person name="Baldrich P."/>
            <person name="Meyers B.C."/>
            <person name="Huo N."/>
            <person name="Gu Y.Q."/>
            <person name="Zhou H."/>
            <person name="Devos K.M."/>
            <person name="Bennetzen J.L."/>
            <person name="Unver T."/>
            <person name="Budak H."/>
            <person name="Gulick P.J."/>
            <person name="Galiba G."/>
            <person name="Kalapos B."/>
            <person name="Nelson D.R."/>
            <person name="Li P."/>
            <person name="You F.M."/>
            <person name="Luo M.C."/>
            <person name="Dvorak J."/>
        </authorList>
    </citation>
    <scope>NUCLEOTIDE SEQUENCE [LARGE SCALE GENOMIC DNA]</scope>
    <source>
        <strain evidence="2">cv. AL8/78</strain>
    </source>
</reference>
<name>A0A453H9B3_AEGTS</name>
<keyword evidence="1" id="KW-0472">Membrane</keyword>
<reference evidence="3" key="1">
    <citation type="journal article" date="2014" name="Science">
        <title>Ancient hybridizations among the ancestral genomes of bread wheat.</title>
        <authorList>
            <consortium name="International Wheat Genome Sequencing Consortium,"/>
            <person name="Marcussen T."/>
            <person name="Sandve S.R."/>
            <person name="Heier L."/>
            <person name="Spannagl M."/>
            <person name="Pfeifer M."/>
            <person name="Jakobsen K.S."/>
            <person name="Wulff B.B."/>
            <person name="Steuernagel B."/>
            <person name="Mayer K.F."/>
            <person name="Olsen O.A."/>
        </authorList>
    </citation>
    <scope>NUCLEOTIDE SEQUENCE [LARGE SCALE GENOMIC DNA]</scope>
    <source>
        <strain evidence="3">cv. AL8/78</strain>
    </source>
</reference>
<keyword evidence="1" id="KW-1133">Transmembrane helix</keyword>
<evidence type="ECO:0000313" key="3">
    <source>
        <dbReference type="Proteomes" id="UP000015105"/>
    </source>
</evidence>
<dbReference type="Proteomes" id="UP000015105">
    <property type="component" value="Chromosome 4D"/>
</dbReference>